<comment type="caution">
    <text evidence="2">The sequence shown here is derived from an EMBL/GenBank/DDBJ whole genome shotgun (WGS) entry which is preliminary data.</text>
</comment>
<dbReference type="RefSeq" id="WP_209765159.1">
    <property type="nucleotide sequence ID" value="NZ_JAGINP010000004.1"/>
</dbReference>
<feature type="transmembrane region" description="Helical" evidence="1">
    <location>
        <begin position="20"/>
        <end position="41"/>
    </location>
</feature>
<keyword evidence="3" id="KW-1185">Reference proteome</keyword>
<dbReference type="EMBL" id="JAGINP010000004">
    <property type="protein sequence ID" value="MBP2291621.1"/>
    <property type="molecule type" value="Genomic_DNA"/>
</dbReference>
<dbReference type="NCBIfam" id="TIGR02459">
    <property type="entry name" value="CbtB"/>
    <property type="match status" value="1"/>
</dbReference>
<name>A0ABS4SGE0_9PROT</name>
<reference evidence="2 3" key="1">
    <citation type="submission" date="2021-03" db="EMBL/GenBank/DDBJ databases">
        <title>Genomic Encyclopedia of Type Strains, Phase III (KMG-III): the genomes of soil and plant-associated and newly described type strains.</title>
        <authorList>
            <person name="Whitman W."/>
        </authorList>
    </citation>
    <scope>NUCLEOTIDE SEQUENCE [LARGE SCALE GENOMIC DNA]</scope>
    <source>
        <strain evidence="2 3">IMMIB AFH-6</strain>
    </source>
</reference>
<sequence length="62" mass="6428">MLNTPLNAGVRSSSTTSLQTVAAAFGAMLLGAFILFGVGFAQPQAIHDAAHDGRHSFAFPCH</sequence>
<keyword evidence="1" id="KW-0472">Membrane</keyword>
<dbReference type="Pfam" id="PF09489">
    <property type="entry name" value="CbtB"/>
    <property type="match status" value="1"/>
</dbReference>
<evidence type="ECO:0000313" key="3">
    <source>
        <dbReference type="Proteomes" id="UP000781958"/>
    </source>
</evidence>
<protein>
    <submittedName>
        <fullName evidence="2">Cobalt transporter subunit CbtB</fullName>
    </submittedName>
</protein>
<accession>A0ABS4SGE0</accession>
<dbReference type="Proteomes" id="UP000781958">
    <property type="component" value="Unassembled WGS sequence"/>
</dbReference>
<proteinExistence type="predicted"/>
<keyword evidence="1" id="KW-1133">Transmembrane helix</keyword>
<evidence type="ECO:0000313" key="2">
    <source>
        <dbReference type="EMBL" id="MBP2291621.1"/>
    </source>
</evidence>
<dbReference type="InterPro" id="IPR012667">
    <property type="entry name" value="CbtB_put"/>
</dbReference>
<gene>
    <name evidence="2" type="ORF">J2851_001370</name>
</gene>
<evidence type="ECO:0000256" key="1">
    <source>
        <dbReference type="SAM" id="Phobius"/>
    </source>
</evidence>
<organism evidence="2 3">
    <name type="scientific">Azospirillum rugosum</name>
    <dbReference type="NCBI Taxonomy" id="416170"/>
    <lineage>
        <taxon>Bacteria</taxon>
        <taxon>Pseudomonadati</taxon>
        <taxon>Pseudomonadota</taxon>
        <taxon>Alphaproteobacteria</taxon>
        <taxon>Rhodospirillales</taxon>
        <taxon>Azospirillaceae</taxon>
        <taxon>Azospirillum</taxon>
    </lineage>
</organism>
<keyword evidence="1" id="KW-0812">Transmembrane</keyword>